<dbReference type="AlphaFoldDB" id="A0A7C4RYS0"/>
<accession>A0A7C4RYS0</accession>
<name>A0A7C4RYS0_FERPE</name>
<sequence>MGTRCLFKIYDFDEKIISVIYHQFDGYPDGVPLDVAKFIAKRKLVNGIGDDWKVFNGVHDLVAQLITFLKLRHAMITSEVLKAFSKLGENIEDVVIAGEVYVMPADTVDAWQDYEYHIKPSESGKIIIEAYYTGRGVDEAELIFKGTAEEYVKTYSEKAVIEVY</sequence>
<protein>
    <submittedName>
        <fullName evidence="1">Uncharacterized protein</fullName>
    </submittedName>
</protein>
<proteinExistence type="predicted"/>
<gene>
    <name evidence="1" type="ORF">ENT72_02670</name>
</gene>
<organism evidence="1">
    <name type="scientific">Fervidobacterium pennivorans</name>
    <dbReference type="NCBI Taxonomy" id="93466"/>
    <lineage>
        <taxon>Bacteria</taxon>
        <taxon>Thermotogati</taxon>
        <taxon>Thermotogota</taxon>
        <taxon>Thermotogae</taxon>
        <taxon>Thermotogales</taxon>
        <taxon>Fervidobacteriaceae</taxon>
        <taxon>Fervidobacterium</taxon>
    </lineage>
</organism>
<comment type="caution">
    <text evidence="1">The sequence shown here is derived from an EMBL/GenBank/DDBJ whole genome shotgun (WGS) entry which is preliminary data.</text>
</comment>
<evidence type="ECO:0000313" key="1">
    <source>
        <dbReference type="EMBL" id="HGU41813.1"/>
    </source>
</evidence>
<reference evidence="1" key="1">
    <citation type="journal article" date="2020" name="mSystems">
        <title>Genome- and Community-Level Interaction Insights into Carbon Utilization and Element Cycling Functions of Hydrothermarchaeota in Hydrothermal Sediment.</title>
        <authorList>
            <person name="Zhou Z."/>
            <person name="Liu Y."/>
            <person name="Xu W."/>
            <person name="Pan J."/>
            <person name="Luo Z.H."/>
            <person name="Li M."/>
        </authorList>
    </citation>
    <scope>NUCLEOTIDE SEQUENCE [LARGE SCALE GENOMIC DNA]</scope>
    <source>
        <strain evidence="1">SpSt-604</strain>
    </source>
</reference>
<dbReference type="EMBL" id="DSZT01000078">
    <property type="protein sequence ID" value="HGU41813.1"/>
    <property type="molecule type" value="Genomic_DNA"/>
</dbReference>